<feature type="domain" description="CBM6" evidence="7">
    <location>
        <begin position="29"/>
        <end position="164"/>
    </location>
</feature>
<protein>
    <submittedName>
        <fullName evidence="9">Beta-glucanase (GH16 family)</fullName>
    </submittedName>
</protein>
<dbReference type="InterPro" id="IPR000757">
    <property type="entry name" value="Beta-glucanase-like"/>
</dbReference>
<dbReference type="InterPro" id="IPR011024">
    <property type="entry name" value="G_crystallin-like"/>
</dbReference>
<dbReference type="CDD" id="cd04080">
    <property type="entry name" value="CBM6_cellulase-like"/>
    <property type="match status" value="1"/>
</dbReference>
<evidence type="ECO:0000259" key="6">
    <source>
        <dbReference type="PROSITE" id="PS50915"/>
    </source>
</evidence>
<dbReference type="RefSeq" id="WP_310072407.1">
    <property type="nucleotide sequence ID" value="NZ_JAVDVX010000003.1"/>
</dbReference>
<dbReference type="InterPro" id="IPR006584">
    <property type="entry name" value="Cellulose-bd_IV"/>
</dbReference>
<dbReference type="Proteomes" id="UP001253595">
    <property type="component" value="Unassembled WGS sequence"/>
</dbReference>
<reference evidence="9 10" key="1">
    <citation type="submission" date="2023-07" db="EMBL/GenBank/DDBJ databases">
        <title>Sorghum-associated microbial communities from plants grown in Nebraska, USA.</title>
        <authorList>
            <person name="Schachtman D."/>
        </authorList>
    </citation>
    <scope>NUCLEOTIDE SEQUENCE [LARGE SCALE GENOMIC DNA]</scope>
    <source>
        <strain evidence="9 10">BE190</strain>
    </source>
</reference>
<dbReference type="Gene3D" id="2.60.120.200">
    <property type="match status" value="1"/>
</dbReference>
<evidence type="ECO:0000256" key="3">
    <source>
        <dbReference type="ARBA" id="ARBA00022729"/>
    </source>
</evidence>
<dbReference type="SUPFAM" id="SSF49785">
    <property type="entry name" value="Galactose-binding domain-like"/>
    <property type="match status" value="1"/>
</dbReference>
<evidence type="ECO:0000256" key="2">
    <source>
        <dbReference type="ARBA" id="ARBA00009646"/>
    </source>
</evidence>
<dbReference type="PANTHER" id="PTHR10963:SF55">
    <property type="entry name" value="GLYCOSIDE HYDROLASE FAMILY 16 PROTEIN"/>
    <property type="match status" value="1"/>
</dbReference>
<dbReference type="InterPro" id="IPR050546">
    <property type="entry name" value="Glycosyl_Hydrlase_16"/>
</dbReference>
<feature type="domain" description="Beta/gamma crystallin 'Greek key'" evidence="6">
    <location>
        <begin position="171"/>
        <end position="215"/>
    </location>
</feature>
<dbReference type="SMART" id="SM00606">
    <property type="entry name" value="CBD_IV"/>
    <property type="match status" value="1"/>
</dbReference>
<dbReference type="InterPro" id="IPR013320">
    <property type="entry name" value="ConA-like_dom_sf"/>
</dbReference>
<dbReference type="InterPro" id="IPR005084">
    <property type="entry name" value="CBM6"/>
</dbReference>
<accession>A0ABU1UYF5</accession>
<dbReference type="SUPFAM" id="SSF49695">
    <property type="entry name" value="gamma-Crystallin-like"/>
    <property type="match status" value="1"/>
</dbReference>
<feature type="domain" description="GH16" evidence="8">
    <location>
        <begin position="236"/>
        <end position="505"/>
    </location>
</feature>
<comment type="similarity">
    <text evidence="2">Belongs to the beta/gamma-crystallin family.</text>
</comment>
<dbReference type="Gene3D" id="2.60.120.260">
    <property type="entry name" value="Galactose-binding domain-like"/>
    <property type="match status" value="1"/>
</dbReference>
<dbReference type="EMBL" id="JAVDVX010000003">
    <property type="protein sequence ID" value="MDR7090240.1"/>
    <property type="molecule type" value="Genomic_DNA"/>
</dbReference>
<evidence type="ECO:0000256" key="1">
    <source>
        <dbReference type="ARBA" id="ARBA00006865"/>
    </source>
</evidence>
<evidence type="ECO:0000259" key="7">
    <source>
        <dbReference type="PROSITE" id="PS51175"/>
    </source>
</evidence>
<evidence type="ECO:0000259" key="8">
    <source>
        <dbReference type="PROSITE" id="PS51762"/>
    </source>
</evidence>
<dbReference type="SUPFAM" id="SSF49899">
    <property type="entry name" value="Concanavalin A-like lectins/glucanases"/>
    <property type="match status" value="1"/>
</dbReference>
<sequence>MKNKKSVRWTLLSAMLFACIGVSSATNAVVFQAENYNAFSDTTPGNTGGVFRGDAVDIEATTDTGGGYNVGWIEANEWLAFNNLSIPTAGSYTIRMRVASANGATASVDLNGGSIVLGDFIIPATGGWQNWTTVTRTVNLNAGNYSLGVFAKTNGWNFNWIEVVANGSGTARATVYQHCPFTGWAAGLDVGSYNLAALQARGFVDNDASSIRVTAGYEAVLYQGDNFTGTSRVVTADDDCLNNEGFNDNVSSVIVRAAATGRPLVFADEFNSINTANWTFETGGGGWGNNERQYYTGGQNAFIQNDPAAGSNVLVIEARRDNPANYSCWYGRCEYTSTRMISRDKKSFKYGRIEARLKLPQTQGVWPAFWMLGNNLGSVGWPASGEIDIMEHVGFEPTTTHGAIHGPGYSGNTPFMGTHNLGEYVDVNYHVYAVEWDTNGIRWFRDNIQFYSVTRAQVQNYGAWVFDNPFFLLLNVAVGGTWPGSPDAGSVFPQRMYVDYVRVYQ</sequence>
<evidence type="ECO:0000256" key="5">
    <source>
        <dbReference type="SAM" id="SignalP"/>
    </source>
</evidence>
<evidence type="ECO:0000313" key="9">
    <source>
        <dbReference type="EMBL" id="MDR7090240.1"/>
    </source>
</evidence>
<dbReference type="PROSITE" id="PS50915">
    <property type="entry name" value="CRYSTALLIN_BETA_GAMMA"/>
    <property type="match status" value="1"/>
</dbReference>
<dbReference type="Pfam" id="PF00722">
    <property type="entry name" value="Glyco_hydro_16"/>
    <property type="match status" value="1"/>
</dbReference>
<proteinExistence type="inferred from homology"/>
<evidence type="ECO:0000256" key="4">
    <source>
        <dbReference type="ARBA" id="ARBA00022737"/>
    </source>
</evidence>
<dbReference type="PROSITE" id="PS51762">
    <property type="entry name" value="GH16_2"/>
    <property type="match status" value="1"/>
</dbReference>
<dbReference type="Pfam" id="PF03422">
    <property type="entry name" value="CBM_6"/>
    <property type="match status" value="1"/>
</dbReference>
<organism evidence="9 10">
    <name type="scientific">Cellvibrio fibrivorans</name>
    <dbReference type="NCBI Taxonomy" id="126350"/>
    <lineage>
        <taxon>Bacteria</taxon>
        <taxon>Pseudomonadati</taxon>
        <taxon>Pseudomonadota</taxon>
        <taxon>Gammaproteobacteria</taxon>
        <taxon>Cellvibrionales</taxon>
        <taxon>Cellvibrionaceae</taxon>
        <taxon>Cellvibrio</taxon>
    </lineage>
</organism>
<dbReference type="Gene3D" id="2.60.20.10">
    <property type="entry name" value="Crystallins"/>
    <property type="match status" value="1"/>
</dbReference>
<evidence type="ECO:0000313" key="10">
    <source>
        <dbReference type="Proteomes" id="UP001253595"/>
    </source>
</evidence>
<dbReference type="PROSITE" id="PS51257">
    <property type="entry name" value="PROKAR_LIPOPROTEIN"/>
    <property type="match status" value="1"/>
</dbReference>
<dbReference type="PROSITE" id="PS51175">
    <property type="entry name" value="CBM6"/>
    <property type="match status" value="1"/>
</dbReference>
<dbReference type="CDD" id="cd08023">
    <property type="entry name" value="GH16_laminarinase_like"/>
    <property type="match status" value="1"/>
</dbReference>
<keyword evidence="10" id="KW-1185">Reference proteome</keyword>
<keyword evidence="3 5" id="KW-0732">Signal</keyword>
<dbReference type="PANTHER" id="PTHR10963">
    <property type="entry name" value="GLYCOSYL HYDROLASE-RELATED"/>
    <property type="match status" value="1"/>
</dbReference>
<feature type="chain" id="PRO_5045724636" evidence="5">
    <location>
        <begin position="29"/>
        <end position="505"/>
    </location>
</feature>
<name>A0ABU1UYF5_9GAMM</name>
<keyword evidence="4" id="KW-0677">Repeat</keyword>
<dbReference type="InterPro" id="IPR001064">
    <property type="entry name" value="Beta/gamma_crystallin"/>
</dbReference>
<comment type="caution">
    <text evidence="9">The sequence shown here is derived from an EMBL/GenBank/DDBJ whole genome shotgun (WGS) entry which is preliminary data.</text>
</comment>
<gene>
    <name evidence="9" type="ORF">J2X05_002262</name>
</gene>
<dbReference type="InterPro" id="IPR008979">
    <property type="entry name" value="Galactose-bd-like_sf"/>
</dbReference>
<dbReference type="SMART" id="SM00247">
    <property type="entry name" value="XTALbg"/>
    <property type="match status" value="1"/>
</dbReference>
<comment type="similarity">
    <text evidence="1">Belongs to the glycosyl hydrolase 16 family.</text>
</comment>
<feature type="signal peptide" evidence="5">
    <location>
        <begin position="1"/>
        <end position="28"/>
    </location>
</feature>